<feature type="domain" description="U3 small nucleolar RNA-associated protein 20 C-terminal" evidence="3">
    <location>
        <begin position="2565"/>
        <end position="2687"/>
    </location>
</feature>
<evidence type="ECO:0008006" key="6">
    <source>
        <dbReference type="Google" id="ProtNLM"/>
    </source>
</evidence>
<dbReference type="EMBL" id="JAIWQS010000003">
    <property type="protein sequence ID" value="KAJ8770561.1"/>
    <property type="molecule type" value="Genomic_DNA"/>
</dbReference>
<dbReference type="PANTHER" id="PTHR17695:SF11">
    <property type="entry name" value="SMALL SUBUNIT PROCESSOME COMPONENT 20 HOMOLOG"/>
    <property type="match status" value="1"/>
</dbReference>
<dbReference type="InterPro" id="IPR016024">
    <property type="entry name" value="ARM-type_fold"/>
</dbReference>
<dbReference type="Pfam" id="PF07539">
    <property type="entry name" value="UTP20_N"/>
    <property type="match status" value="1"/>
</dbReference>
<dbReference type="Pfam" id="PF23099">
    <property type="entry name" value="UTP20_C"/>
    <property type="match status" value="1"/>
</dbReference>
<evidence type="ECO:0000259" key="2">
    <source>
        <dbReference type="Pfam" id="PF20416"/>
    </source>
</evidence>
<dbReference type="InterPro" id="IPR011430">
    <property type="entry name" value="UTP20_N"/>
</dbReference>
<dbReference type="GO" id="GO:0030686">
    <property type="term" value="C:90S preribosome"/>
    <property type="evidence" value="ECO:0007669"/>
    <property type="project" value="TreeGrafter"/>
</dbReference>
<dbReference type="GO" id="GO:0032040">
    <property type="term" value="C:small-subunit processome"/>
    <property type="evidence" value="ECO:0007669"/>
    <property type="project" value="TreeGrafter"/>
</dbReference>
<feature type="domain" description="U3 small nucleolar RNA-associated protein 20 N-terminal" evidence="1">
    <location>
        <begin position="897"/>
        <end position="1509"/>
    </location>
</feature>
<sequence>MATLSDARAVKSLNKSSGGRRFVFKTLSQRIEEIEIDVYRSLEKIKIEPSEGSTFFRDCLMEWRELNTAEDFISFYEEMMPFVQTLPLVFLHKETIFSKLLCRLQMVARLSLEPILRLMAALSRDLLEDFLSFLPRFADSLVSLLKSGADREPEIIEQIFTSWSHMLMHLQKYLIRDIVYVLKVTTKLRYYPKSYVIEIMAAATSFLLRNAPKEQHRKGIRKIILEVVKKPVPQRKSGVSSLLYHVTRGTSSRFHSKAESILWLLTDNSTFAIGDKFEQGADTVIEVMSSTFERLCEEIEQKELVLMWNCLYQRIDGCVNNCYLLHLSRLLSLFLSALRSNYRHTMVDYQPMIDCVGSIIKKFIVSTSVSDGKEHLPEVIDTVLMLMLCILDGLNHLRDISAISHCSLQWAPVFHLRNPRCLTFIRELLKKDVQVLYEFRFNVLSVLNDLMETSQEDVVFLLLSLCERLQKEALGTSFFNGTSEDLLNIRSFLQRTICSWIEIINSNVHDDTISSLVDEANVAQLWAVICCYPHIMNIQEKSYLMRDLIDAIDRLLITESVNIAAISRHAWQSLVGAALCSFCKYGNKSGIQETVNVLHLAEKHKTSRHVLSAIADYLDYTYGPVLEPDGRHKLYPPEFEARNVADAIETFAGNLCNIDKEIRVSTLRILCHYEPQACIMSTEDEPSEKKMKTEVPNSSDVCGNGGDVLQLLLLIESTPLSVSTSRKVILLISRVQMALSTGRIPIAYIPLVLNGMIGIFYNRFNCLWDPASECLAVLVDNYTRVVWDKFINYVEQLISVFLTSHDEDSGEIAGLVEKSNELIRHFNSFLAPEFDSTPNSTVISSLLQSLQKLSSSAESHSRQIVPLFLKFLGYNNDNLVSVSTFSSDACKGKEWKGILKDWLDLLKLMRNPKAFYRSQFLKDVLSSRLIEENDAEIQMKVLDCLLTWKDDFLVPYEQHLRNLISSKQLREELVTWGLSRESGLIQEDHRVNLLPLVIRILMPKVRKLKTLASRKHTSLHHRKAVLRFIAQLDVNEMALFFVLLTKPVHSGSSRTNGTIMFSSTSPHGFISEYSPSTVLKDLTLENTTILSYKKKFGFLHVVEEILGVFDESLVKPFLDLLMGCVVQILESCSSSLHVAKAAGTSTVQSVTSTNLELHEEENSAENHMLANTSFQQLKDMRSLCLKIVCLVLNNYDNHNFGCQFWDMFFTSVKPLVDSFKNEGSSSERPSSLFSCFLAMSKSHYLLPLLNREKNLVSDVFSILTVKTASEAIISCVLEFIENLLNLDEDLEDGDSVVKGVLLPNLDELVQSLHSLFQGDNAKKRKLTKYLEDKHISIFKLLLKYVTDQLLAKKILDVLLPLLTNSKNFGFHIEILEVIRDLIPISGNDFSAKILKTVSPLLVSAELDMRLCICDLLDTLAKIDPSILLVANIVRNLNATSAAELGGLDYDAVVKAYESIGAGFFRSVPEDHALVVLSHCIYDMSSEELILRNSAYRSLLSFVDFSALTLGAELKNHCGMDGEMIASTEGCWTRVGIQQMVKKFLLKHLGNAMNAGSSVRKEWVELLREMVLKLPGVSDLNSLGALCSEDVEQDFFNNITHLQKHRRARALARFSNVIGKSNMSEAIINKIFVPLFFNMLLDVEDGKGEHVKNACLDALASISACMKWESYYALLIRCFREMSLNLKKQKILLRLICAILDHFHFLGTCSTQDFEEGTDSSFSTTSQKTASSDTVTEVQACLRKTVFPKVQKLLGSDSDKVNVNISVAALKVLKLLPADMMDSQLPSIIHRIANHLKSRMESSRDEARLALTACLKELGLEYLQFVVGVLRATLKRGYELHVLGYTLNFLLSKFLTVPICGRLDYCLKDLVSVVENDILGDVSEEKDVEKIASKMKETRKRKSFETLKLIAQSITFRSNALELLSPITAHIQKHLTAKLKIKLESMLHHIALGLECNPSVDQTDLFIFVYGLIEDGINEDNSQGISSVVERSGHTQIQDAKPISSSRAVGGRPVCSHLITVFALGLFHNHIKKVKLDKNNEHLLTMLDPFVKLLGSCLSSKYEDILSASIKCLAPLVRLPLPSLASQADKIKVTLLDVAQTSPNANSLLVQSCLRLLTVLLRSTRVTLSSDQLHFLIRSPLFFDRESCSSSVALSLLKAIVSRKLVVPEIYDIILQVADLMVKGGEDSLGKKCSQILIQFLLDYHLSGNYLQQLLDFLLSNLSYEHPTGRKAVLETLKDIITKFPKSFLDKHALPLFMNLVICLVNDNDNEIRSMAAKAIKLLTGRASPHLLDTILELSLSWYMSAKHQQQTPGAQALGLLVDVISTRFQDHISSILPLNRNILLSAVNAVTDRQSADFSGEGVPRWKEAYYSLVLLEKILHCFGDLFFTRELEDIYVTICEFLAHPHPWLRNISSRLVASYFTATTKVRRENNENSIVTFSLMRPSKLFMVAVSHCYQLKAHDIDEASSNLIVENLVFAICAIHTLMGRAGHVHSHKFWSALEQQDQYQFLKAFQLLDSGKAKGLFQYIISDVHEHNDREQYENLRYFFVSNLLKSMGKIALQREAIQMKIVFDCIRKISAQINQEDCRQYAVDMLLPLYKVCEGFSGKLISDELKQLAQEVCESIRKTLGIQEFVQVYSEIRKSLKRKREKRRQEEKVMAVVNPTRNAKRKLRIAAKHRAHKKRKIMSMKLGRWMH</sequence>
<organism evidence="4 5">
    <name type="scientific">Erythroxylum novogranatense</name>
    <dbReference type="NCBI Taxonomy" id="1862640"/>
    <lineage>
        <taxon>Eukaryota</taxon>
        <taxon>Viridiplantae</taxon>
        <taxon>Streptophyta</taxon>
        <taxon>Embryophyta</taxon>
        <taxon>Tracheophyta</taxon>
        <taxon>Spermatophyta</taxon>
        <taxon>Magnoliopsida</taxon>
        <taxon>eudicotyledons</taxon>
        <taxon>Gunneridae</taxon>
        <taxon>Pentapetalae</taxon>
        <taxon>rosids</taxon>
        <taxon>fabids</taxon>
        <taxon>Malpighiales</taxon>
        <taxon>Erythroxylaceae</taxon>
        <taxon>Erythroxylum</taxon>
    </lineage>
</organism>
<keyword evidence="5" id="KW-1185">Reference proteome</keyword>
<feature type="domain" description="U3 small nucleolar RNA-associated protein 20" evidence="2">
    <location>
        <begin position="1756"/>
        <end position="1972"/>
    </location>
</feature>
<reference evidence="4 5" key="1">
    <citation type="submission" date="2021-09" db="EMBL/GenBank/DDBJ databases">
        <title>Genomic insights and catalytic innovation underlie evolution of tropane alkaloids biosynthesis.</title>
        <authorList>
            <person name="Wang Y.-J."/>
            <person name="Tian T."/>
            <person name="Huang J.-P."/>
            <person name="Huang S.-X."/>
        </authorList>
    </citation>
    <scope>NUCLEOTIDE SEQUENCE [LARGE SCALE GENOMIC DNA]</scope>
    <source>
        <strain evidence="4">KIB-2018</strain>
        <tissue evidence="4">Leaf</tissue>
    </source>
</reference>
<name>A0AAV8TUC1_9ROSI</name>
<dbReference type="SUPFAM" id="SSF48371">
    <property type="entry name" value="ARM repeat"/>
    <property type="match status" value="3"/>
</dbReference>
<dbReference type="Proteomes" id="UP001159364">
    <property type="component" value="Linkage Group LG03"/>
</dbReference>
<comment type="caution">
    <text evidence="4">The sequence shown here is derived from an EMBL/GenBank/DDBJ whole genome shotgun (WGS) entry which is preliminary data.</text>
</comment>
<accession>A0AAV8TUC1</accession>
<evidence type="ECO:0000313" key="4">
    <source>
        <dbReference type="EMBL" id="KAJ8770561.1"/>
    </source>
</evidence>
<gene>
    <name evidence="4" type="ORF">K2173_018052</name>
</gene>
<protein>
    <recommendedName>
        <fullName evidence="6">Small subunit processome component 20 homolog</fullName>
    </recommendedName>
</protein>
<evidence type="ECO:0000259" key="1">
    <source>
        <dbReference type="Pfam" id="PF07539"/>
    </source>
</evidence>
<dbReference type="Gene3D" id="1.25.10.10">
    <property type="entry name" value="Leucine-rich Repeat Variant"/>
    <property type="match status" value="2"/>
</dbReference>
<proteinExistence type="predicted"/>
<evidence type="ECO:0000313" key="5">
    <source>
        <dbReference type="Proteomes" id="UP001159364"/>
    </source>
</evidence>
<dbReference type="PANTHER" id="PTHR17695">
    <property type="entry name" value="SMALL SUBUNIT PROCESSOME COMPONENT 20 HOMOLOG"/>
    <property type="match status" value="1"/>
</dbReference>
<dbReference type="InterPro" id="IPR011989">
    <property type="entry name" value="ARM-like"/>
</dbReference>
<evidence type="ECO:0000259" key="3">
    <source>
        <dbReference type="Pfam" id="PF23099"/>
    </source>
</evidence>
<dbReference type="InterPro" id="IPR046523">
    <property type="entry name" value="UTP20_dom"/>
</dbReference>
<dbReference type="InterPro" id="IPR057525">
    <property type="entry name" value="UTP20_C"/>
</dbReference>
<dbReference type="Pfam" id="PF20416">
    <property type="entry name" value="UTP20"/>
    <property type="match status" value="1"/>
</dbReference>
<dbReference type="InterPro" id="IPR052575">
    <property type="entry name" value="SSU_processome_comp_20"/>
</dbReference>